<keyword evidence="3" id="KW-1185">Reference proteome</keyword>
<protein>
    <submittedName>
        <fullName evidence="2">Sucrose-phosphate synthase</fullName>
    </submittedName>
</protein>
<name>A0A5A7QMA5_STRAF</name>
<feature type="region of interest" description="Disordered" evidence="1">
    <location>
        <begin position="1"/>
        <end position="41"/>
    </location>
</feature>
<reference evidence="3" key="1">
    <citation type="journal article" date="2019" name="Curr. Biol.">
        <title>Genome Sequence of Striga asiatica Provides Insight into the Evolution of Plant Parasitism.</title>
        <authorList>
            <person name="Yoshida S."/>
            <person name="Kim S."/>
            <person name="Wafula E.K."/>
            <person name="Tanskanen J."/>
            <person name="Kim Y.M."/>
            <person name="Honaas L."/>
            <person name="Yang Z."/>
            <person name="Spallek T."/>
            <person name="Conn C.E."/>
            <person name="Ichihashi Y."/>
            <person name="Cheong K."/>
            <person name="Cui S."/>
            <person name="Der J.P."/>
            <person name="Gundlach H."/>
            <person name="Jiao Y."/>
            <person name="Hori C."/>
            <person name="Ishida J.K."/>
            <person name="Kasahara H."/>
            <person name="Kiba T."/>
            <person name="Kim M.S."/>
            <person name="Koo N."/>
            <person name="Laohavisit A."/>
            <person name="Lee Y.H."/>
            <person name="Lumba S."/>
            <person name="McCourt P."/>
            <person name="Mortimer J.C."/>
            <person name="Mutuku J.M."/>
            <person name="Nomura T."/>
            <person name="Sasaki-Sekimoto Y."/>
            <person name="Seto Y."/>
            <person name="Wang Y."/>
            <person name="Wakatake T."/>
            <person name="Sakakibara H."/>
            <person name="Demura T."/>
            <person name="Yamaguchi S."/>
            <person name="Yoneyama K."/>
            <person name="Manabe R.I."/>
            <person name="Nelson D.C."/>
            <person name="Schulman A.H."/>
            <person name="Timko M.P."/>
            <person name="dePamphilis C.W."/>
            <person name="Choi D."/>
            <person name="Shirasu K."/>
        </authorList>
    </citation>
    <scope>NUCLEOTIDE SEQUENCE [LARGE SCALE GENOMIC DNA]</scope>
    <source>
        <strain evidence="3">cv. UVA1</strain>
    </source>
</reference>
<gene>
    <name evidence="2" type="ORF">STAS_23187</name>
</gene>
<evidence type="ECO:0000313" key="2">
    <source>
        <dbReference type="EMBL" id="GER46136.1"/>
    </source>
</evidence>
<dbReference type="EMBL" id="BKCP01007405">
    <property type="protein sequence ID" value="GER46136.1"/>
    <property type="molecule type" value="Genomic_DNA"/>
</dbReference>
<sequence>MSQSRRERRENLNERGTSKWEENGDPSFFPKLSESDRSEQEIEESSLIDGFDAALAESLGKAGIKTILCFGRVEPRTGNHPFKVKRISSTSTRRTGDERRSGIYPDRQHIYFVLPLPEPPLSFRIAPVAVVGNVIFPLSINRTLGKIESSSVRDSKIVCEGTSVLQRRVKSQKFHQEVSNPLLCGIPYLKVNYIEPVANLLQASQVTAEYPILVGQASFL</sequence>
<evidence type="ECO:0000256" key="1">
    <source>
        <dbReference type="SAM" id="MobiDB-lite"/>
    </source>
</evidence>
<evidence type="ECO:0000313" key="3">
    <source>
        <dbReference type="Proteomes" id="UP000325081"/>
    </source>
</evidence>
<organism evidence="2 3">
    <name type="scientific">Striga asiatica</name>
    <name type="common">Asiatic witchweed</name>
    <name type="synonym">Buchnera asiatica</name>
    <dbReference type="NCBI Taxonomy" id="4170"/>
    <lineage>
        <taxon>Eukaryota</taxon>
        <taxon>Viridiplantae</taxon>
        <taxon>Streptophyta</taxon>
        <taxon>Embryophyta</taxon>
        <taxon>Tracheophyta</taxon>
        <taxon>Spermatophyta</taxon>
        <taxon>Magnoliopsida</taxon>
        <taxon>eudicotyledons</taxon>
        <taxon>Gunneridae</taxon>
        <taxon>Pentapetalae</taxon>
        <taxon>asterids</taxon>
        <taxon>lamiids</taxon>
        <taxon>Lamiales</taxon>
        <taxon>Orobanchaceae</taxon>
        <taxon>Buchnereae</taxon>
        <taxon>Striga</taxon>
    </lineage>
</organism>
<dbReference type="AlphaFoldDB" id="A0A5A7QMA5"/>
<accession>A0A5A7QMA5</accession>
<feature type="compositionally biased region" description="Basic and acidic residues" evidence="1">
    <location>
        <begin position="1"/>
        <end position="22"/>
    </location>
</feature>
<proteinExistence type="predicted"/>
<comment type="caution">
    <text evidence="2">The sequence shown here is derived from an EMBL/GenBank/DDBJ whole genome shotgun (WGS) entry which is preliminary data.</text>
</comment>
<dbReference type="Proteomes" id="UP000325081">
    <property type="component" value="Unassembled WGS sequence"/>
</dbReference>